<dbReference type="PANTHER" id="PTHR33069:SF3">
    <property type="entry name" value="DYNEIN HEAVY CHAIN TAIL DOMAIN-CONTAINING PROTEIN"/>
    <property type="match status" value="1"/>
</dbReference>
<organism evidence="2 3">
    <name type="scientific">Puccinia coronata f. sp. avenae</name>
    <dbReference type="NCBI Taxonomy" id="200324"/>
    <lineage>
        <taxon>Eukaryota</taxon>
        <taxon>Fungi</taxon>
        <taxon>Dikarya</taxon>
        <taxon>Basidiomycota</taxon>
        <taxon>Pucciniomycotina</taxon>
        <taxon>Pucciniomycetes</taxon>
        <taxon>Pucciniales</taxon>
        <taxon>Pucciniaceae</taxon>
        <taxon>Puccinia</taxon>
    </lineage>
</organism>
<feature type="compositionally biased region" description="Basic and acidic residues" evidence="1">
    <location>
        <begin position="368"/>
        <end position="382"/>
    </location>
</feature>
<reference evidence="2 3" key="1">
    <citation type="submission" date="2017-11" db="EMBL/GenBank/DDBJ databases">
        <title>De novo assembly and phasing of dikaryotic genomes from two isolates of Puccinia coronata f. sp. avenae, the causal agent of oat crown rust.</title>
        <authorList>
            <person name="Miller M.E."/>
            <person name="Zhang Y."/>
            <person name="Omidvar V."/>
            <person name="Sperschneider J."/>
            <person name="Schwessinger B."/>
            <person name="Raley C."/>
            <person name="Palmer J.M."/>
            <person name="Garnica D."/>
            <person name="Upadhyaya N."/>
            <person name="Rathjen J."/>
            <person name="Taylor J.M."/>
            <person name="Park R.F."/>
            <person name="Dodds P.N."/>
            <person name="Hirsch C.D."/>
            <person name="Kianian S.F."/>
            <person name="Figueroa M."/>
        </authorList>
    </citation>
    <scope>NUCLEOTIDE SEQUENCE [LARGE SCALE GENOMIC DNA]</scope>
    <source>
        <strain evidence="2">12SD80</strain>
    </source>
</reference>
<evidence type="ECO:0000256" key="1">
    <source>
        <dbReference type="SAM" id="MobiDB-lite"/>
    </source>
</evidence>
<accession>A0A2N5UVQ6</accession>
<dbReference type="AlphaFoldDB" id="A0A2N5UVQ6"/>
<proteinExistence type="predicted"/>
<gene>
    <name evidence="2" type="ORF">PCASD_05699</name>
</gene>
<dbReference type="PANTHER" id="PTHR33069">
    <property type="entry name" value="CHROMOSOME 7, WHOLE GENOME SHOTGUN SEQUENCE-RELATED"/>
    <property type="match status" value="1"/>
</dbReference>
<feature type="compositionally biased region" description="Basic and acidic residues" evidence="1">
    <location>
        <begin position="283"/>
        <end position="292"/>
    </location>
</feature>
<feature type="region of interest" description="Disordered" evidence="1">
    <location>
        <begin position="249"/>
        <end position="409"/>
    </location>
</feature>
<evidence type="ECO:0000313" key="3">
    <source>
        <dbReference type="Proteomes" id="UP000235392"/>
    </source>
</evidence>
<dbReference type="EMBL" id="PGCI01000086">
    <property type="protein sequence ID" value="PLW41747.1"/>
    <property type="molecule type" value="Genomic_DNA"/>
</dbReference>
<dbReference type="Proteomes" id="UP000235392">
    <property type="component" value="Unassembled WGS sequence"/>
</dbReference>
<evidence type="ECO:0000313" key="2">
    <source>
        <dbReference type="EMBL" id="PLW41747.1"/>
    </source>
</evidence>
<sequence length="571" mass="63997">MSRMKMMDPETTQITNVVVDALLDLCSVYRASPTAKEWKATDPAVSEEEIEKRQAAWVEIREDILPVLRHRLDDLIRSLNISDWTGDANPKLLATLAAVRNLGGTLEKLRSSTNTLAVQPPPRSDHDDHHCGILKKFRLSRLLSQINELLEQHICTLFRHCIEFLKGWRSLDPHYVSDMSSSDSPVKRHDPSLSRKQVLSSSALVYQSIRSVIDWLQLDELGVLQADWQAIVDLLNTRLAKLIHRSTLPLPPKLKRPKRDGDSDQSDSNSDSNSDSDSDSDCNSDHSSHSKSDNNAPVVSADEQSQKTDASNVPNDERGQKMDASSAPNDEPAQKKTDAYSVSNNNDEQAQKKTDASNENQDDVEMEDGTREAESKPSGKKEDDDDDDGSEYSVYSSDGSGSSCSSGQSLEVPVRRAVVTLAKEVIPMAKLGRIFMMKLLRAREFYKLDEEMSSQELGWLVGRVSVVGAASNDLVEVLVRIYDEDDLDEEQLELLSDKNGTVARFFDFALLLIAFHLVPLDQKLVLSRDQPGDHLPPNHFFSAFYQLRECFTSANCSVRWGIRTFQETIFE</sequence>
<feature type="compositionally biased region" description="Low complexity" evidence="1">
    <location>
        <begin position="391"/>
        <end position="409"/>
    </location>
</feature>
<protein>
    <submittedName>
        <fullName evidence="2">Uncharacterized protein</fullName>
    </submittedName>
</protein>
<comment type="caution">
    <text evidence="2">The sequence shown here is derived from an EMBL/GenBank/DDBJ whole genome shotgun (WGS) entry which is preliminary data.</text>
</comment>
<name>A0A2N5UVQ6_9BASI</name>